<sequence length="230" mass="25088">MAPTIEEWWTSLPVITKGLLLACSGTTMAAAAGIVGPADLFFSLDAVLTRWQIWRLITCFTFLGPIGIGLIVQLYMISKYGTILESTYFSGSTGRADFVFMLLVGGAVLILVSLVVPGLYFLGASLVTYIIYVWSRKDPFGQATFFGFRFSIWQLPFVLMVFHVLMGGSVIPDLAGIFAGHVYHFSIDIVPKVYGLTVLKTPSFLASICGEASFSTGYGWRSSGPGYRLN</sequence>
<accession>A0A0H5R8E4</accession>
<dbReference type="EMBL" id="HACM01009535">
    <property type="protein sequence ID" value="CRZ09977.1"/>
    <property type="molecule type" value="Transcribed_RNA"/>
</dbReference>
<evidence type="ECO:0000313" key="8">
    <source>
        <dbReference type="EMBL" id="CRZ09977.1"/>
    </source>
</evidence>
<comment type="function">
    <text evidence="7">May be involved in the degradation of misfolded endoplasmic reticulum (ER) luminal proteins.</text>
</comment>
<feature type="transmembrane region" description="Helical" evidence="7">
    <location>
        <begin position="19"/>
        <end position="42"/>
    </location>
</feature>
<feature type="transmembrane region" description="Helical" evidence="7">
    <location>
        <begin position="54"/>
        <end position="78"/>
    </location>
</feature>
<dbReference type="GO" id="GO:0006950">
    <property type="term" value="P:response to stress"/>
    <property type="evidence" value="ECO:0007669"/>
    <property type="project" value="UniProtKB-ARBA"/>
</dbReference>
<dbReference type="InterPro" id="IPR035952">
    <property type="entry name" value="Rhomboid-like_sf"/>
</dbReference>
<keyword evidence="4 7" id="KW-0256">Endoplasmic reticulum</keyword>
<reference evidence="8" key="1">
    <citation type="submission" date="2015-04" db="EMBL/GenBank/DDBJ databases">
        <title>The genome sequence of the plant pathogenic Rhizarian Plasmodiophora brassicae reveals insights in its biotrophic life cycle and the origin of chitin synthesis.</title>
        <authorList>
            <person name="Schwelm A."/>
            <person name="Fogelqvist J."/>
            <person name="Knaust A."/>
            <person name="Julke S."/>
            <person name="Lilja T."/>
            <person name="Dhandapani V."/>
            <person name="Bonilla-Rosso G."/>
            <person name="Karlsson M."/>
            <person name="Shevchenko A."/>
            <person name="Choi S.R."/>
            <person name="Kim H.G."/>
            <person name="Park J.Y."/>
            <person name="Lim Y.P."/>
            <person name="Ludwig-Muller J."/>
            <person name="Dixelius C."/>
        </authorList>
    </citation>
    <scope>NUCLEOTIDE SEQUENCE</scope>
    <source>
        <tissue evidence="8">Potato root galls</tissue>
    </source>
</reference>
<feature type="transmembrane region" description="Helical" evidence="7">
    <location>
        <begin position="143"/>
        <end position="165"/>
    </location>
</feature>
<evidence type="ECO:0000256" key="7">
    <source>
        <dbReference type="RuleBase" id="RU363059"/>
    </source>
</evidence>
<name>A0A0H5R8E4_9EUKA</name>
<protein>
    <recommendedName>
        <fullName evidence="7">Derlin</fullName>
    </recommendedName>
</protein>
<dbReference type="InterPro" id="IPR007599">
    <property type="entry name" value="DER1"/>
</dbReference>
<dbReference type="PANTHER" id="PTHR11009">
    <property type="entry name" value="DER1-LIKE PROTEIN, DERLIN"/>
    <property type="match status" value="1"/>
</dbReference>
<evidence type="ECO:0000256" key="5">
    <source>
        <dbReference type="ARBA" id="ARBA00022989"/>
    </source>
</evidence>
<keyword evidence="3 7" id="KW-0812">Transmembrane</keyword>
<dbReference type="AlphaFoldDB" id="A0A0H5R8E4"/>
<evidence type="ECO:0000256" key="4">
    <source>
        <dbReference type="ARBA" id="ARBA00022824"/>
    </source>
</evidence>
<proteinExistence type="inferred from homology"/>
<dbReference type="SUPFAM" id="SSF144091">
    <property type="entry name" value="Rhomboid-like"/>
    <property type="match status" value="1"/>
</dbReference>
<evidence type="ECO:0000256" key="2">
    <source>
        <dbReference type="ARBA" id="ARBA00008917"/>
    </source>
</evidence>
<keyword evidence="6 7" id="KW-0472">Membrane</keyword>
<dbReference type="GO" id="GO:0005789">
    <property type="term" value="C:endoplasmic reticulum membrane"/>
    <property type="evidence" value="ECO:0007669"/>
    <property type="project" value="UniProtKB-SubCell"/>
</dbReference>
<evidence type="ECO:0000256" key="1">
    <source>
        <dbReference type="ARBA" id="ARBA00004477"/>
    </source>
</evidence>
<comment type="subcellular location">
    <subcellularLocation>
        <location evidence="1 7">Endoplasmic reticulum membrane</location>
        <topology evidence="1 7">Multi-pass membrane protein</topology>
    </subcellularLocation>
</comment>
<feature type="transmembrane region" description="Helical" evidence="7">
    <location>
        <begin position="98"/>
        <end position="131"/>
    </location>
</feature>
<comment type="similarity">
    <text evidence="2 7">Belongs to the derlin family.</text>
</comment>
<dbReference type="Pfam" id="PF04511">
    <property type="entry name" value="DER1"/>
    <property type="match status" value="1"/>
</dbReference>
<evidence type="ECO:0000256" key="6">
    <source>
        <dbReference type="ARBA" id="ARBA00023136"/>
    </source>
</evidence>
<evidence type="ECO:0000256" key="3">
    <source>
        <dbReference type="ARBA" id="ARBA00022692"/>
    </source>
</evidence>
<organism evidence="8">
    <name type="scientific">Spongospora subterranea</name>
    <dbReference type="NCBI Taxonomy" id="70186"/>
    <lineage>
        <taxon>Eukaryota</taxon>
        <taxon>Sar</taxon>
        <taxon>Rhizaria</taxon>
        <taxon>Endomyxa</taxon>
        <taxon>Phytomyxea</taxon>
        <taxon>Plasmodiophorida</taxon>
        <taxon>Plasmodiophoridae</taxon>
        <taxon>Spongospora</taxon>
    </lineage>
</organism>
<keyword evidence="5 7" id="KW-1133">Transmembrane helix</keyword>